<feature type="domain" description="D-isomer specific 2-hydroxyacid dehydrogenase NAD-binding" evidence="6">
    <location>
        <begin position="107"/>
        <end position="307"/>
    </location>
</feature>
<reference evidence="7 8" key="1">
    <citation type="journal article" date="2016" name="Nat. Commun.">
        <title>Thousands of microbial genomes shed light on interconnected biogeochemical processes in an aquifer system.</title>
        <authorList>
            <person name="Anantharaman K."/>
            <person name="Brown C.T."/>
            <person name="Hug L.A."/>
            <person name="Sharon I."/>
            <person name="Castelle C.J."/>
            <person name="Probst A.J."/>
            <person name="Thomas B.C."/>
            <person name="Singh A."/>
            <person name="Wilkins M.J."/>
            <person name="Karaoz U."/>
            <person name="Brodie E.L."/>
            <person name="Williams K.H."/>
            <person name="Hubbard S.S."/>
            <person name="Banfield J.F."/>
        </authorList>
    </citation>
    <scope>NUCLEOTIDE SEQUENCE [LARGE SCALE GENOMIC DNA]</scope>
</reference>
<dbReference type="PROSITE" id="PS00671">
    <property type="entry name" value="D_2_HYDROXYACID_DH_3"/>
    <property type="match status" value="1"/>
</dbReference>
<evidence type="ECO:0000256" key="3">
    <source>
        <dbReference type="ARBA" id="ARBA00023027"/>
    </source>
</evidence>
<dbReference type="InterPro" id="IPR036291">
    <property type="entry name" value="NAD(P)-bd_dom_sf"/>
</dbReference>
<keyword evidence="2 4" id="KW-0560">Oxidoreductase</keyword>
<dbReference type="AlphaFoldDB" id="A0A1F6VFR1"/>
<organism evidence="7 8">
    <name type="scientific">Candidatus Nomurabacteria bacterium RIFCSPHIGHO2_01_FULL_42_15</name>
    <dbReference type="NCBI Taxonomy" id="1801742"/>
    <lineage>
        <taxon>Bacteria</taxon>
        <taxon>Candidatus Nomuraibacteriota</taxon>
    </lineage>
</organism>
<dbReference type="GO" id="GO:0008720">
    <property type="term" value="F:D-lactate dehydrogenase (NAD+) activity"/>
    <property type="evidence" value="ECO:0007669"/>
    <property type="project" value="TreeGrafter"/>
</dbReference>
<dbReference type="Gene3D" id="3.40.50.720">
    <property type="entry name" value="NAD(P)-binding Rossmann-like Domain"/>
    <property type="match status" value="2"/>
</dbReference>
<protein>
    <recommendedName>
        <fullName evidence="9">Hydroxyacid dehydrogenase</fullName>
    </recommendedName>
</protein>
<dbReference type="Pfam" id="PF00389">
    <property type="entry name" value="2-Hacid_dh"/>
    <property type="match status" value="1"/>
</dbReference>
<dbReference type="InterPro" id="IPR006139">
    <property type="entry name" value="D-isomer_2_OHA_DH_cat_dom"/>
</dbReference>
<feature type="domain" description="D-isomer specific 2-hydroxyacid dehydrogenase catalytic" evidence="5">
    <location>
        <begin position="5"/>
        <end position="332"/>
    </location>
</feature>
<dbReference type="Proteomes" id="UP000178235">
    <property type="component" value="Unassembled WGS sequence"/>
</dbReference>
<evidence type="ECO:0008006" key="9">
    <source>
        <dbReference type="Google" id="ProtNLM"/>
    </source>
</evidence>
<dbReference type="GO" id="GO:0051287">
    <property type="term" value="F:NAD binding"/>
    <property type="evidence" value="ECO:0007669"/>
    <property type="project" value="InterPro"/>
</dbReference>
<proteinExistence type="inferred from homology"/>
<dbReference type="GO" id="GO:0047545">
    <property type="term" value="F:(S)-2-hydroxyglutarate dehydrogenase activity"/>
    <property type="evidence" value="ECO:0007669"/>
    <property type="project" value="UniProtKB-ARBA"/>
</dbReference>
<dbReference type="InterPro" id="IPR058205">
    <property type="entry name" value="D-LDH-like"/>
</dbReference>
<dbReference type="FunFam" id="3.40.50.720:FF:000041">
    <property type="entry name" value="D-3-phosphoglycerate dehydrogenase"/>
    <property type="match status" value="1"/>
</dbReference>
<dbReference type="PANTHER" id="PTHR43026:SF1">
    <property type="entry name" value="2-HYDROXYACID DEHYDROGENASE HOMOLOG 1-RELATED"/>
    <property type="match status" value="1"/>
</dbReference>
<dbReference type="PROSITE" id="PS00670">
    <property type="entry name" value="D_2_HYDROXYACID_DH_2"/>
    <property type="match status" value="1"/>
</dbReference>
<evidence type="ECO:0000256" key="2">
    <source>
        <dbReference type="ARBA" id="ARBA00023002"/>
    </source>
</evidence>
<evidence type="ECO:0000259" key="5">
    <source>
        <dbReference type="Pfam" id="PF00389"/>
    </source>
</evidence>
<dbReference type="SUPFAM" id="SSF52283">
    <property type="entry name" value="Formate/glycerate dehydrogenase catalytic domain-like"/>
    <property type="match status" value="1"/>
</dbReference>
<gene>
    <name evidence="7" type="ORF">A2738_00815</name>
</gene>
<dbReference type="InterPro" id="IPR029752">
    <property type="entry name" value="D-isomer_DH_CS1"/>
</dbReference>
<dbReference type="InterPro" id="IPR029753">
    <property type="entry name" value="D-isomer_DH_CS"/>
</dbReference>
<sequence length="338" mass="37576">MKISFFGSLEKSEQDLFLNSFSGSEISFVKEKLDETNTDLAKDADIICVFVDSDVSKKVLDALPNLKFIATRATGYNNIDCEYAKTKGIKVANVPAYGSHTVAEFTFGLVLDLSRNIIKANNYIRESSDFNYFSGMEGFDLLGKTLGIIGTGKIGKNVIKIAKAFGMHMIAYDLYPDLAFAKENNFEYKSLNDVVREADIITLHAPYTKESHHLINKENISMMKKGAYIINTARGELIDTDALIWGLKEGIIGGAGLDVLEGERELKDEIEILSSPASGRHIEDYKTLLEDRLLIDMPNVIITPHIAFYTREAVAEILKVTVENIRGFVLSNPVNLVK</sequence>
<dbReference type="InterPro" id="IPR006140">
    <property type="entry name" value="D-isomer_DH_NAD-bd"/>
</dbReference>
<comment type="similarity">
    <text evidence="1 4">Belongs to the D-isomer specific 2-hydroxyacid dehydrogenase family.</text>
</comment>
<dbReference type="SUPFAM" id="SSF51735">
    <property type="entry name" value="NAD(P)-binding Rossmann-fold domains"/>
    <property type="match status" value="1"/>
</dbReference>
<evidence type="ECO:0000313" key="7">
    <source>
        <dbReference type="EMBL" id="OGI68415.1"/>
    </source>
</evidence>
<evidence type="ECO:0000259" key="6">
    <source>
        <dbReference type="Pfam" id="PF02826"/>
    </source>
</evidence>
<dbReference type="GO" id="GO:0004617">
    <property type="term" value="F:phosphoglycerate dehydrogenase activity"/>
    <property type="evidence" value="ECO:0007669"/>
    <property type="project" value="UniProtKB-ARBA"/>
</dbReference>
<evidence type="ECO:0000256" key="4">
    <source>
        <dbReference type="RuleBase" id="RU003719"/>
    </source>
</evidence>
<evidence type="ECO:0000256" key="1">
    <source>
        <dbReference type="ARBA" id="ARBA00005854"/>
    </source>
</evidence>
<dbReference type="Pfam" id="PF02826">
    <property type="entry name" value="2-Hacid_dh_C"/>
    <property type="match status" value="1"/>
</dbReference>
<dbReference type="PANTHER" id="PTHR43026">
    <property type="entry name" value="2-HYDROXYACID DEHYDROGENASE HOMOLOG 1-RELATED"/>
    <property type="match status" value="1"/>
</dbReference>
<dbReference type="PROSITE" id="PS00065">
    <property type="entry name" value="D_2_HYDROXYACID_DH_1"/>
    <property type="match status" value="1"/>
</dbReference>
<dbReference type="EMBL" id="MFTS01000003">
    <property type="protein sequence ID" value="OGI68415.1"/>
    <property type="molecule type" value="Genomic_DNA"/>
</dbReference>
<comment type="caution">
    <text evidence="7">The sequence shown here is derived from an EMBL/GenBank/DDBJ whole genome shotgun (WGS) entry which is preliminary data.</text>
</comment>
<keyword evidence="3" id="KW-0520">NAD</keyword>
<evidence type="ECO:0000313" key="8">
    <source>
        <dbReference type="Proteomes" id="UP000178235"/>
    </source>
</evidence>
<accession>A0A1F6VFR1</accession>
<name>A0A1F6VFR1_9BACT</name>
<dbReference type="GO" id="GO:0006564">
    <property type="term" value="P:L-serine biosynthetic process"/>
    <property type="evidence" value="ECO:0007669"/>
    <property type="project" value="UniProtKB-ARBA"/>
</dbReference>